<dbReference type="InterPro" id="IPR001387">
    <property type="entry name" value="Cro/C1-type_HTH"/>
</dbReference>
<dbReference type="SUPFAM" id="SSF51306">
    <property type="entry name" value="LexA/Signal peptidase"/>
    <property type="match status" value="1"/>
</dbReference>
<keyword evidence="2" id="KW-0227">DNA damage</keyword>
<dbReference type="RefSeq" id="WP_169101927.1">
    <property type="nucleotide sequence ID" value="NZ_JABBVZ010000084.1"/>
</dbReference>
<evidence type="ECO:0000256" key="4">
    <source>
        <dbReference type="ARBA" id="ARBA00022813"/>
    </source>
</evidence>
<feature type="domain" description="HTH cro/C1-type" evidence="9">
    <location>
        <begin position="16"/>
        <end position="74"/>
    </location>
</feature>
<dbReference type="Proteomes" id="UP000533476">
    <property type="component" value="Unassembled WGS sequence"/>
</dbReference>
<dbReference type="Gene3D" id="1.10.260.40">
    <property type="entry name" value="lambda repressor-like DNA-binding domains"/>
    <property type="match status" value="2"/>
</dbReference>
<keyword evidence="11" id="KW-1185">Reference proteome</keyword>
<keyword evidence="5" id="KW-0234">DNA repair</keyword>
<dbReference type="GO" id="GO:0006355">
    <property type="term" value="P:regulation of DNA-templated transcription"/>
    <property type="evidence" value="ECO:0007669"/>
    <property type="project" value="InterPro"/>
</dbReference>
<evidence type="ECO:0000256" key="7">
    <source>
        <dbReference type="RuleBase" id="RU003991"/>
    </source>
</evidence>
<dbReference type="GO" id="GO:0003677">
    <property type="term" value="F:DNA binding"/>
    <property type="evidence" value="ECO:0007669"/>
    <property type="project" value="InterPro"/>
</dbReference>
<dbReference type="AlphaFoldDB" id="A0A7Y0L693"/>
<accession>A0A7Y0L693</accession>
<dbReference type="CDD" id="cd06529">
    <property type="entry name" value="S24_LexA-like"/>
    <property type="match status" value="1"/>
</dbReference>
<dbReference type="InterPro" id="IPR036286">
    <property type="entry name" value="LexA/Signal_pep-like_sf"/>
</dbReference>
<evidence type="ECO:0000256" key="8">
    <source>
        <dbReference type="SAM" id="MobiDB-lite"/>
    </source>
</evidence>
<keyword evidence="4 7" id="KW-0068">Autocatalytic cleavage</keyword>
<gene>
    <name evidence="10" type="ORF">HIJ39_17335</name>
</gene>
<proteinExistence type="inferred from homology"/>
<dbReference type="InterPro" id="IPR010982">
    <property type="entry name" value="Lambda_DNA-bd_dom_sf"/>
</dbReference>
<dbReference type="CDD" id="cd00093">
    <property type="entry name" value="HTH_XRE"/>
    <property type="match status" value="2"/>
</dbReference>
<dbReference type="PROSITE" id="PS50943">
    <property type="entry name" value="HTH_CROC1"/>
    <property type="match status" value="2"/>
</dbReference>
<dbReference type="SMART" id="SM00530">
    <property type="entry name" value="HTH_XRE"/>
    <property type="match status" value="2"/>
</dbReference>
<dbReference type="Pfam" id="PF00717">
    <property type="entry name" value="Peptidase_S24"/>
    <property type="match status" value="1"/>
</dbReference>
<dbReference type="GO" id="GO:0016787">
    <property type="term" value="F:hydrolase activity"/>
    <property type="evidence" value="ECO:0007669"/>
    <property type="project" value="UniProtKB-KW"/>
</dbReference>
<dbReference type="InterPro" id="IPR015927">
    <property type="entry name" value="Peptidase_S24_S26A/B/C"/>
</dbReference>
<dbReference type="Gene3D" id="2.10.109.10">
    <property type="entry name" value="Umud Fragment, subunit A"/>
    <property type="match status" value="1"/>
</dbReference>
<dbReference type="SUPFAM" id="SSF47413">
    <property type="entry name" value="lambda repressor-like DNA-binding domains"/>
    <property type="match status" value="2"/>
</dbReference>
<evidence type="ECO:0000259" key="9">
    <source>
        <dbReference type="PROSITE" id="PS50943"/>
    </source>
</evidence>
<evidence type="ECO:0000256" key="3">
    <source>
        <dbReference type="ARBA" id="ARBA00022801"/>
    </source>
</evidence>
<evidence type="ECO:0000313" key="11">
    <source>
        <dbReference type="Proteomes" id="UP000533476"/>
    </source>
</evidence>
<dbReference type="PANTHER" id="PTHR33516:SF2">
    <property type="entry name" value="LEXA REPRESSOR-RELATED"/>
    <property type="match status" value="1"/>
</dbReference>
<dbReference type="Pfam" id="PF13560">
    <property type="entry name" value="HTH_31"/>
    <property type="match status" value="1"/>
</dbReference>
<comment type="caution">
    <text evidence="10">The sequence shown here is derived from an EMBL/GenBank/DDBJ whole genome shotgun (WGS) entry which is preliminary data.</text>
</comment>
<organism evidence="10 11">
    <name type="scientific">Sulfobacillus harzensis</name>
    <dbReference type="NCBI Taxonomy" id="2729629"/>
    <lineage>
        <taxon>Bacteria</taxon>
        <taxon>Bacillati</taxon>
        <taxon>Bacillota</taxon>
        <taxon>Clostridia</taxon>
        <taxon>Eubacteriales</taxon>
        <taxon>Clostridiales Family XVII. Incertae Sedis</taxon>
        <taxon>Sulfobacillus</taxon>
    </lineage>
</organism>
<feature type="domain" description="HTH cro/C1-type" evidence="9">
    <location>
        <begin position="288"/>
        <end position="342"/>
    </location>
</feature>
<evidence type="ECO:0000313" key="10">
    <source>
        <dbReference type="EMBL" id="NMP24098.1"/>
    </source>
</evidence>
<keyword evidence="3 7" id="KW-0378">Hydrolase</keyword>
<evidence type="ECO:0000256" key="6">
    <source>
        <dbReference type="ARBA" id="ARBA00023236"/>
    </source>
</evidence>
<evidence type="ECO:0000256" key="5">
    <source>
        <dbReference type="ARBA" id="ARBA00023204"/>
    </source>
</evidence>
<feature type="region of interest" description="Disordered" evidence="8">
    <location>
        <begin position="497"/>
        <end position="524"/>
    </location>
</feature>
<reference evidence="10 11" key="1">
    <citation type="submission" date="2020-04" db="EMBL/GenBank/DDBJ databases">
        <authorList>
            <person name="Zhang R."/>
            <person name="Schippers A."/>
        </authorList>
    </citation>
    <scope>NUCLEOTIDE SEQUENCE [LARGE SCALE GENOMIC DNA]</scope>
    <source>
        <strain evidence="10 11">DSM 109850</strain>
    </source>
</reference>
<dbReference type="PRINTS" id="PR00726">
    <property type="entry name" value="LEXASERPTASE"/>
</dbReference>
<evidence type="ECO:0000256" key="2">
    <source>
        <dbReference type="ARBA" id="ARBA00022763"/>
    </source>
</evidence>
<dbReference type="EMBL" id="JABBVZ010000084">
    <property type="protein sequence ID" value="NMP24098.1"/>
    <property type="molecule type" value="Genomic_DNA"/>
</dbReference>
<sequence length="545" mass="61374">MMVAEISNSPSWRTFLEAMRLERGWSISQFAERCEVSRSTIAVALGNTRAIERPRTEIALKIARGLGIPQLAMAVIAGYMDADTVTDVAMDVIEWPIRKVAPARVEWWNRNGGAYVKLCREQNGLSVEDTIRRWNANWSIPITGITEEDWSKLEHQGIFPTGPDKLPYRKLERLHGVWLWAIVHSCTVGQSGFADLVALAFVMGRITGVGRHRKEWIRGYDDYEKLSVAFDRAMDKTHDRLDVEMYRSMVLDLQLRVPSPPQSANTPTRNTEDATTGTLDWHRIGAEIRKRRKTQQWTIQQAAKLVGVSSQQWSQWESGDAPVTLDVLDRLAKALNTPLALLLRGARSTSESESAHPLELRIRDILPVREVPIYGRIVAGIPLETQVDRRGSAWVADNIPGDFALEVHGDSMIGAGIREGDLVIVQRTDRWEDVPPNSMVVALVDGETTLKYLIREANPMDGDHWWLRAANPRYTDRPIDPARDRVQGVVTSIQTVRPPMAPSSRAATEDRTPDDPLAGLTPDQRQLAQQMIEQMRRANKDEKAP</sequence>
<keyword evidence="6" id="KW-0742">SOS response</keyword>
<dbReference type="InterPro" id="IPR050077">
    <property type="entry name" value="LexA_repressor"/>
</dbReference>
<dbReference type="InterPro" id="IPR006197">
    <property type="entry name" value="Peptidase_S24_LexA"/>
</dbReference>
<comment type="similarity">
    <text evidence="1 7">Belongs to the peptidase S24 family.</text>
</comment>
<dbReference type="GO" id="GO:0006281">
    <property type="term" value="P:DNA repair"/>
    <property type="evidence" value="ECO:0007669"/>
    <property type="project" value="UniProtKB-KW"/>
</dbReference>
<protein>
    <submittedName>
        <fullName evidence="10">Helix-turn-helix domain-containing protein</fullName>
    </submittedName>
</protein>
<dbReference type="PANTHER" id="PTHR33516">
    <property type="entry name" value="LEXA REPRESSOR"/>
    <property type="match status" value="1"/>
</dbReference>
<evidence type="ECO:0000256" key="1">
    <source>
        <dbReference type="ARBA" id="ARBA00007484"/>
    </source>
</evidence>
<dbReference type="GO" id="GO:0009432">
    <property type="term" value="P:SOS response"/>
    <property type="evidence" value="ECO:0007669"/>
    <property type="project" value="UniProtKB-KW"/>
</dbReference>
<dbReference type="InterPro" id="IPR039418">
    <property type="entry name" value="LexA-like"/>
</dbReference>
<name>A0A7Y0L693_9FIRM</name>